<dbReference type="InterPro" id="IPR025935">
    <property type="entry name" value="AbiH"/>
</dbReference>
<feature type="coiled-coil region" evidence="1">
    <location>
        <begin position="177"/>
        <end position="204"/>
    </location>
</feature>
<organism evidence="2 3">
    <name type="scientific">Paenibacillus tianmuensis</name>
    <dbReference type="NCBI Taxonomy" id="624147"/>
    <lineage>
        <taxon>Bacteria</taxon>
        <taxon>Bacillati</taxon>
        <taxon>Bacillota</taxon>
        <taxon>Bacilli</taxon>
        <taxon>Bacillales</taxon>
        <taxon>Paenibacillaceae</taxon>
        <taxon>Paenibacillus</taxon>
    </lineage>
</organism>
<gene>
    <name evidence="2" type="ORF">SAMN04487970_101694</name>
</gene>
<dbReference type="AlphaFoldDB" id="A0A1G4RKJ1"/>
<sequence>MKILVIGNGFDLAHGLPTKYNDFLEFLSLIKDMSMYHGNPVNFLNQLKESSVDHYIQKYIEDLISKITDEYKINNDDGKLLKLQDLNTLVNKSKDELIQELIANLKGNLWYEHFVEAKSYINEGWIDFESEISRVIQVLEQYKIKGLFHPRDIVEEDVKKILFSVSVRERSSNTAKFKVDEKLVQELEEDLNKLIRSLEIFLEDCIGKINIEYLLPDIQNIKLDYPDKILSFNYTDTYTKVYKPERRIDCDFIHGKADIRHNIESNNMVLGIDEYLDSTQSSKNTSFIVFKKYFQRIHKETGCDYKDWIQAIQSSSAMSELFIFGHSLDTTDKDVLRELIETEGLITTIFYYNKKVYASQIANLVKVLGVDNLISRVHGRDRSIIFKHQQDPIKRADPFQVSNSVNM</sequence>
<accession>A0A1G4RKJ1</accession>
<dbReference type="RefSeq" id="WP_167670189.1">
    <property type="nucleotide sequence ID" value="NZ_FMTT01000016.1"/>
</dbReference>
<reference evidence="3" key="1">
    <citation type="submission" date="2016-10" db="EMBL/GenBank/DDBJ databases">
        <authorList>
            <person name="Varghese N."/>
            <person name="Submissions S."/>
        </authorList>
    </citation>
    <scope>NUCLEOTIDE SEQUENCE [LARGE SCALE GENOMIC DNA]</scope>
    <source>
        <strain evidence="3">CGMCC 1.8946</strain>
    </source>
</reference>
<evidence type="ECO:0000313" key="2">
    <source>
        <dbReference type="EMBL" id="SCW57394.1"/>
    </source>
</evidence>
<dbReference type="EMBL" id="FMTT01000016">
    <property type="protein sequence ID" value="SCW57394.1"/>
    <property type="molecule type" value="Genomic_DNA"/>
</dbReference>
<dbReference type="Pfam" id="PF14253">
    <property type="entry name" value="AbiH"/>
    <property type="match status" value="1"/>
</dbReference>
<name>A0A1G4RKJ1_9BACL</name>
<keyword evidence="1" id="KW-0175">Coiled coil</keyword>
<proteinExistence type="predicted"/>
<keyword evidence="3" id="KW-1185">Reference proteome</keyword>
<protein>
    <submittedName>
        <fullName evidence="2">Bacteriophage abortive infection AbiH</fullName>
    </submittedName>
</protein>
<evidence type="ECO:0000313" key="3">
    <source>
        <dbReference type="Proteomes" id="UP000198601"/>
    </source>
</evidence>
<dbReference type="Proteomes" id="UP000198601">
    <property type="component" value="Unassembled WGS sequence"/>
</dbReference>
<evidence type="ECO:0000256" key="1">
    <source>
        <dbReference type="SAM" id="Coils"/>
    </source>
</evidence>